<sequence>MTDDDTTAAQDGEPDESASGGLDVQLARDLIERAQAEGVSLVGPDGLLAGVTRTVLQTALEAEMTEHLGYDKGDPAGRGAGNHRNGSSAKTVRTEVGPVPIEVPRDRRGEFEPQIVPKHARRIQGFDEAIISLYAKGLTTGEIQAHLAEIYQTEVSRDLISRVTDQVVDELKVWQNRPLDRVYPVVLIDAIHVKIREGQVTNRPVYVVVGINCQGERDVLGLWVGTGGEGAKQWMSVLTELKNRGVADVLIACCDGLKGLPEAINEVWPLATVQECVVHLVRASLRYASRAHWGAITKSLRTVYTAPTVEAAEERFDEFEQVWGAKYPAIIRLWRSSWEQFTPFLAFPPEIRKIIYTTNAVESLNARFRQATRRRGHFPSEQAALKVLYLVIRSPQRNRTNVTGRTHGWKQALNTLVMFYGDRISLN</sequence>
<keyword evidence="3 6" id="KW-0815">Transposition</keyword>
<dbReference type="InterPro" id="IPR001207">
    <property type="entry name" value="Transposase_mutator"/>
</dbReference>
<name>A0A561U7P9_9PSEU</name>
<keyword evidence="4 6" id="KW-0238">DNA-binding</keyword>
<dbReference type="PANTHER" id="PTHR33217:SF8">
    <property type="entry name" value="MUTATOR FAMILY TRANSPOSASE"/>
    <property type="match status" value="1"/>
</dbReference>
<dbReference type="EMBL" id="VIWX01000001">
    <property type="protein sequence ID" value="TWG07624.1"/>
    <property type="molecule type" value="Genomic_DNA"/>
</dbReference>
<feature type="region of interest" description="Disordered" evidence="7">
    <location>
        <begin position="70"/>
        <end position="94"/>
    </location>
</feature>
<evidence type="ECO:0000256" key="1">
    <source>
        <dbReference type="ARBA" id="ARBA00002190"/>
    </source>
</evidence>
<evidence type="ECO:0000313" key="9">
    <source>
        <dbReference type="EMBL" id="TWG07624.1"/>
    </source>
</evidence>
<dbReference type="Pfam" id="PF00872">
    <property type="entry name" value="Transposase_mut"/>
    <property type="match status" value="1"/>
</dbReference>
<comment type="similarity">
    <text evidence="2 6">Belongs to the transposase mutator family.</text>
</comment>
<organism evidence="8 10">
    <name type="scientific">Saccharopolyspora dendranthemae</name>
    <dbReference type="NCBI Taxonomy" id="1181886"/>
    <lineage>
        <taxon>Bacteria</taxon>
        <taxon>Bacillati</taxon>
        <taxon>Actinomycetota</taxon>
        <taxon>Actinomycetes</taxon>
        <taxon>Pseudonocardiales</taxon>
        <taxon>Pseudonocardiaceae</taxon>
        <taxon>Saccharopolyspora</taxon>
    </lineage>
</organism>
<keyword evidence="10" id="KW-1185">Reference proteome</keyword>
<reference evidence="8 10" key="1">
    <citation type="submission" date="2019-06" db="EMBL/GenBank/DDBJ databases">
        <title>Sequencing the genomes of 1000 actinobacteria strains.</title>
        <authorList>
            <person name="Klenk H.-P."/>
        </authorList>
    </citation>
    <scope>NUCLEOTIDE SEQUENCE [LARGE SCALE GENOMIC DNA]</scope>
    <source>
        <strain evidence="8 10">DSM 46699</strain>
    </source>
</reference>
<dbReference type="PROSITE" id="PS01007">
    <property type="entry name" value="TRANSPOSASE_MUTATOR"/>
    <property type="match status" value="1"/>
</dbReference>
<accession>A0A561U7P9</accession>
<dbReference type="EMBL" id="VIWX01000002">
    <property type="protein sequence ID" value="TWF95395.1"/>
    <property type="molecule type" value="Genomic_DNA"/>
</dbReference>
<evidence type="ECO:0000256" key="5">
    <source>
        <dbReference type="ARBA" id="ARBA00023172"/>
    </source>
</evidence>
<keyword evidence="5 6" id="KW-0233">DNA recombination</keyword>
<dbReference type="NCBIfam" id="NF033543">
    <property type="entry name" value="transpos_IS256"/>
    <property type="match status" value="1"/>
</dbReference>
<dbReference type="GO" id="GO:0006313">
    <property type="term" value="P:DNA transposition"/>
    <property type="evidence" value="ECO:0007669"/>
    <property type="project" value="UniProtKB-UniRule"/>
</dbReference>
<evidence type="ECO:0000256" key="2">
    <source>
        <dbReference type="ARBA" id="ARBA00010961"/>
    </source>
</evidence>
<feature type="region of interest" description="Disordered" evidence="7">
    <location>
        <begin position="1"/>
        <end position="22"/>
    </location>
</feature>
<dbReference type="Proteomes" id="UP000316184">
    <property type="component" value="Unassembled WGS sequence"/>
</dbReference>
<evidence type="ECO:0000256" key="6">
    <source>
        <dbReference type="RuleBase" id="RU365089"/>
    </source>
</evidence>
<protein>
    <recommendedName>
        <fullName evidence="6">Mutator family transposase</fullName>
    </recommendedName>
</protein>
<evidence type="ECO:0000256" key="7">
    <source>
        <dbReference type="SAM" id="MobiDB-lite"/>
    </source>
</evidence>
<feature type="compositionally biased region" description="Acidic residues" evidence="7">
    <location>
        <begin position="1"/>
        <end position="16"/>
    </location>
</feature>
<comment type="function">
    <text evidence="1 6">Required for the transposition of the insertion element.</text>
</comment>
<dbReference type="AlphaFoldDB" id="A0A561U7P9"/>
<dbReference type="PANTHER" id="PTHR33217">
    <property type="entry name" value="TRANSPOSASE FOR INSERTION SEQUENCE ELEMENT IS1081"/>
    <property type="match status" value="1"/>
</dbReference>
<dbReference type="GO" id="GO:0003677">
    <property type="term" value="F:DNA binding"/>
    <property type="evidence" value="ECO:0007669"/>
    <property type="project" value="UniProtKB-UniRule"/>
</dbReference>
<evidence type="ECO:0000313" key="8">
    <source>
        <dbReference type="EMBL" id="TWF95395.1"/>
    </source>
</evidence>
<evidence type="ECO:0000256" key="4">
    <source>
        <dbReference type="ARBA" id="ARBA00023125"/>
    </source>
</evidence>
<dbReference type="GO" id="GO:0004803">
    <property type="term" value="F:transposase activity"/>
    <property type="evidence" value="ECO:0007669"/>
    <property type="project" value="UniProtKB-UniRule"/>
</dbReference>
<gene>
    <name evidence="9" type="ORF">FHU35_11241</name>
    <name evidence="8" type="ORF">FHU35_12390</name>
</gene>
<evidence type="ECO:0000256" key="3">
    <source>
        <dbReference type="ARBA" id="ARBA00022578"/>
    </source>
</evidence>
<keyword evidence="6" id="KW-0814">Transposable element</keyword>
<comment type="caution">
    <text evidence="8">The sequence shown here is derived from an EMBL/GenBank/DDBJ whole genome shotgun (WGS) entry which is preliminary data.</text>
</comment>
<evidence type="ECO:0000313" key="10">
    <source>
        <dbReference type="Proteomes" id="UP000316184"/>
    </source>
</evidence>
<proteinExistence type="inferred from homology"/>